<dbReference type="GO" id="GO:0016491">
    <property type="term" value="F:oxidoreductase activity"/>
    <property type="evidence" value="ECO:0007669"/>
    <property type="project" value="InterPro"/>
</dbReference>
<evidence type="ECO:0000313" key="3">
    <source>
        <dbReference type="EMBL" id="ACY14566.1"/>
    </source>
</evidence>
<dbReference type="InterPro" id="IPR017927">
    <property type="entry name" value="FAD-bd_FR_type"/>
</dbReference>
<proteinExistence type="inferred from homology"/>
<comment type="similarity">
    <text evidence="1">Belongs to the SIP oxidoreductase family.</text>
</comment>
<name>D0LFW4_HALO1</name>
<keyword evidence="4" id="KW-1185">Reference proteome</keyword>
<evidence type="ECO:0000259" key="2">
    <source>
        <dbReference type="PROSITE" id="PS51384"/>
    </source>
</evidence>
<dbReference type="KEGG" id="hoh:Hoch_2021"/>
<dbReference type="Pfam" id="PF04954">
    <property type="entry name" value="SIP"/>
    <property type="match status" value="1"/>
</dbReference>
<dbReference type="InterPro" id="IPR013113">
    <property type="entry name" value="SIP_FAD-bd"/>
</dbReference>
<dbReference type="STRING" id="502025.Hoch_2021"/>
<dbReference type="OrthoDB" id="9814826at2"/>
<dbReference type="RefSeq" id="WP_012827174.1">
    <property type="nucleotide sequence ID" value="NC_013440.1"/>
</dbReference>
<evidence type="ECO:0000256" key="1">
    <source>
        <dbReference type="ARBA" id="ARBA00035644"/>
    </source>
</evidence>
<organism evidence="3 4">
    <name type="scientific">Haliangium ochraceum (strain DSM 14365 / JCM 11303 / SMP-2)</name>
    <dbReference type="NCBI Taxonomy" id="502025"/>
    <lineage>
        <taxon>Bacteria</taxon>
        <taxon>Pseudomonadati</taxon>
        <taxon>Myxococcota</taxon>
        <taxon>Polyangia</taxon>
        <taxon>Haliangiales</taxon>
        <taxon>Kofleriaceae</taxon>
        <taxon>Haliangium</taxon>
    </lineage>
</organism>
<feature type="domain" description="FAD-binding FR-type" evidence="2">
    <location>
        <begin position="17"/>
        <end position="142"/>
    </location>
</feature>
<dbReference type="eggNOG" id="COG2375">
    <property type="taxonomic scope" value="Bacteria"/>
</dbReference>
<dbReference type="Pfam" id="PF08021">
    <property type="entry name" value="FAD_binding_9"/>
    <property type="match status" value="1"/>
</dbReference>
<dbReference type="InterPro" id="IPR007037">
    <property type="entry name" value="SIP_rossman_dom"/>
</dbReference>
<dbReference type="CDD" id="cd06193">
    <property type="entry name" value="siderophore_interacting"/>
    <property type="match status" value="1"/>
</dbReference>
<dbReference type="InterPro" id="IPR039374">
    <property type="entry name" value="SIP_fam"/>
</dbReference>
<evidence type="ECO:0000313" key="4">
    <source>
        <dbReference type="Proteomes" id="UP000001880"/>
    </source>
</evidence>
<dbReference type="AlphaFoldDB" id="D0LFW4"/>
<dbReference type="Gene3D" id="3.40.50.80">
    <property type="entry name" value="Nucleotide-binding domain of ferredoxin-NADP reductase (FNR) module"/>
    <property type="match status" value="1"/>
</dbReference>
<dbReference type="InterPro" id="IPR017938">
    <property type="entry name" value="Riboflavin_synthase-like_b-brl"/>
</dbReference>
<dbReference type="PROSITE" id="PS51384">
    <property type="entry name" value="FAD_FR"/>
    <property type="match status" value="1"/>
</dbReference>
<dbReference type="Gene3D" id="2.40.30.10">
    <property type="entry name" value="Translation factors"/>
    <property type="match status" value="1"/>
</dbReference>
<gene>
    <name evidence="3" type="ordered locus">Hoch_2021</name>
</gene>
<reference evidence="3 4" key="1">
    <citation type="journal article" date="2010" name="Stand. Genomic Sci.">
        <title>Complete genome sequence of Haliangium ochraceum type strain (SMP-2).</title>
        <authorList>
            <consortium name="US DOE Joint Genome Institute (JGI-PGF)"/>
            <person name="Ivanova N."/>
            <person name="Daum C."/>
            <person name="Lang E."/>
            <person name="Abt B."/>
            <person name="Kopitz M."/>
            <person name="Saunders E."/>
            <person name="Lapidus A."/>
            <person name="Lucas S."/>
            <person name="Glavina Del Rio T."/>
            <person name="Nolan M."/>
            <person name="Tice H."/>
            <person name="Copeland A."/>
            <person name="Cheng J.F."/>
            <person name="Chen F."/>
            <person name="Bruce D."/>
            <person name="Goodwin L."/>
            <person name="Pitluck S."/>
            <person name="Mavromatis K."/>
            <person name="Pati A."/>
            <person name="Mikhailova N."/>
            <person name="Chen A."/>
            <person name="Palaniappan K."/>
            <person name="Land M."/>
            <person name="Hauser L."/>
            <person name="Chang Y.J."/>
            <person name="Jeffries C.D."/>
            <person name="Detter J.C."/>
            <person name="Brettin T."/>
            <person name="Rohde M."/>
            <person name="Goker M."/>
            <person name="Bristow J."/>
            <person name="Markowitz V."/>
            <person name="Eisen J.A."/>
            <person name="Hugenholtz P."/>
            <person name="Kyrpides N.C."/>
            <person name="Klenk H.P."/>
        </authorList>
    </citation>
    <scope>NUCLEOTIDE SEQUENCE [LARGE SCALE GENOMIC DNA]</scope>
    <source>
        <strain evidence="4">DSM 14365 / CIP 107738 / JCM 11303 / AJ 13395 / SMP-2</strain>
    </source>
</reference>
<dbReference type="PANTHER" id="PTHR30157:SF0">
    <property type="entry name" value="NADPH-DEPENDENT FERRIC-CHELATE REDUCTASE"/>
    <property type="match status" value="1"/>
</dbReference>
<dbReference type="EMBL" id="CP001804">
    <property type="protein sequence ID" value="ACY14566.1"/>
    <property type="molecule type" value="Genomic_DNA"/>
</dbReference>
<dbReference type="SUPFAM" id="SSF63380">
    <property type="entry name" value="Riboflavin synthase domain-like"/>
    <property type="match status" value="1"/>
</dbReference>
<accession>D0LFW4</accession>
<dbReference type="Proteomes" id="UP000001880">
    <property type="component" value="Chromosome"/>
</dbReference>
<dbReference type="HOGENOM" id="CLU_040923_2_1_7"/>
<dbReference type="InterPro" id="IPR039261">
    <property type="entry name" value="FNR_nucleotide-bd"/>
</dbReference>
<dbReference type="PANTHER" id="PTHR30157">
    <property type="entry name" value="FERRIC REDUCTASE, NADPH-DEPENDENT"/>
    <property type="match status" value="1"/>
</dbReference>
<sequence>MAVTKPAAPPSQRKTRTPPRLLEVLRTVEISPHMRRITLGGPAIAGFPADSAGTHIKVFFPRGEQTVPELPTLGPDGPIWPPKPRRPVTRTYSVRRFDAAAGALDIDFVLHGDAGPASSWAERAQPGDRIGIAGPGKPDPFLGPADYYVFAGDMSALPAIGGILESLPESVRGRAYIEIPDLGERQELCCRADIEITWLCREARGVSPLPAALRGMDWPEGEVFAWLAGETSAVLAMRQYLREERALPRSSMYAVPYWKATLDEEAYHEERHRIMDAMEED</sequence>
<protein>
    <submittedName>
        <fullName evidence="3">FAD-binding 9 siderophore-interacting domain protein</fullName>
    </submittedName>
</protein>